<evidence type="ECO:0008006" key="4">
    <source>
        <dbReference type="Google" id="ProtNLM"/>
    </source>
</evidence>
<dbReference type="EMBL" id="BMEA01000002">
    <property type="protein sequence ID" value="GGB82378.1"/>
    <property type="molecule type" value="Genomic_DNA"/>
</dbReference>
<evidence type="ECO:0000313" key="3">
    <source>
        <dbReference type="Proteomes" id="UP000628079"/>
    </source>
</evidence>
<evidence type="ECO:0000256" key="1">
    <source>
        <dbReference type="SAM" id="MobiDB-lite"/>
    </source>
</evidence>
<feature type="region of interest" description="Disordered" evidence="1">
    <location>
        <begin position="291"/>
        <end position="332"/>
    </location>
</feature>
<dbReference type="Proteomes" id="UP000628079">
    <property type="component" value="Unassembled WGS sequence"/>
</dbReference>
<gene>
    <name evidence="2" type="ORF">GCM10011314_22500</name>
</gene>
<feature type="compositionally biased region" description="Basic and acidic residues" evidence="1">
    <location>
        <begin position="259"/>
        <end position="271"/>
    </location>
</feature>
<feature type="compositionally biased region" description="Basic and acidic residues" evidence="1">
    <location>
        <begin position="315"/>
        <end position="326"/>
    </location>
</feature>
<reference evidence="2" key="1">
    <citation type="journal article" date="2014" name="Int. J. Syst. Evol. Microbiol.">
        <title>Complete genome sequence of Corynebacterium casei LMG S-19264T (=DSM 44701T), isolated from a smear-ripened cheese.</title>
        <authorList>
            <consortium name="US DOE Joint Genome Institute (JGI-PGF)"/>
            <person name="Walter F."/>
            <person name="Albersmeier A."/>
            <person name="Kalinowski J."/>
            <person name="Ruckert C."/>
        </authorList>
    </citation>
    <scope>NUCLEOTIDE SEQUENCE</scope>
    <source>
        <strain evidence="2">CGMCC 1.10749</strain>
    </source>
</reference>
<comment type="caution">
    <text evidence="2">The sequence shown here is derived from an EMBL/GenBank/DDBJ whole genome shotgun (WGS) entry which is preliminary data.</text>
</comment>
<name>A0A8H9FTD9_9MICO</name>
<feature type="region of interest" description="Disordered" evidence="1">
    <location>
        <begin position="231"/>
        <end position="275"/>
    </location>
</feature>
<organism evidence="2 3">
    <name type="scientific">Knoellia flava</name>
    <dbReference type="NCBI Taxonomy" id="913969"/>
    <lineage>
        <taxon>Bacteria</taxon>
        <taxon>Bacillati</taxon>
        <taxon>Actinomycetota</taxon>
        <taxon>Actinomycetes</taxon>
        <taxon>Micrococcales</taxon>
        <taxon>Intrasporangiaceae</taxon>
        <taxon>Knoellia</taxon>
    </lineage>
</organism>
<dbReference type="GO" id="GO:0005507">
    <property type="term" value="F:copper ion binding"/>
    <property type="evidence" value="ECO:0007669"/>
    <property type="project" value="InterPro"/>
</dbReference>
<feature type="region of interest" description="Disordered" evidence="1">
    <location>
        <begin position="519"/>
        <end position="545"/>
    </location>
</feature>
<evidence type="ECO:0000313" key="2">
    <source>
        <dbReference type="EMBL" id="GGB82378.1"/>
    </source>
</evidence>
<dbReference type="InterPro" id="IPR001695">
    <property type="entry name" value="Lysyl_oxidase"/>
</dbReference>
<dbReference type="Pfam" id="PF01186">
    <property type="entry name" value="Lysyl_oxidase"/>
    <property type="match status" value="1"/>
</dbReference>
<accession>A0A8H9FTD9</accession>
<protein>
    <recommendedName>
        <fullName evidence="4">Lysyl oxidase</fullName>
    </recommendedName>
</protein>
<sequence>MGAVAVTTASGITAWGAFAAPGDPQLGLRVASPQIRVERVEGDPFIFAELGTFVGVTKAALQIEAVPGADGNADLWLVRKDARGTIVRDRKIQTPVRGPMSLGLPDFLDVELRTAAGALVTRQTLSFCPGGAWGMEQQARLDATGPAEPQLANSCGTHLTRHIVYGLDKGWAASVGNDLLSNFEGADGDYRVTLRITPTYVKQFAIPAAQAKASVSMTVTTVPCPYEPDWCAPPEEGGGGSAALSRTAPTTSSTSATSHGDHTAHGSDHAKGHGAQKLDPVVRAAAADVSASSARTATLESSTALRIASAKANPQRRDRAEADGSRRTNGLPDMVALPAFDMQVGTDEEGRDQLSFGANIANLGSGPLVVEGYRSSDDTMRATQFEYRDGEPVRSSPAGEFEWDPREGHLHWHFEDIAQYDLVAADGSVTRSGKQAFCLAPTDPIDLTIRGAAQRVETDRLWSNCGGQSAIWIREVLPAGWGDTYYQGLPGQAFDVTGLPNGTYTVRVTTNFRNRLKESDTTNNVSHRRIELGGSPGERTVTELD</sequence>
<dbReference type="AlphaFoldDB" id="A0A8H9FTD9"/>
<reference evidence="2" key="2">
    <citation type="submission" date="2020-09" db="EMBL/GenBank/DDBJ databases">
        <authorList>
            <person name="Sun Q."/>
            <person name="Zhou Y."/>
        </authorList>
    </citation>
    <scope>NUCLEOTIDE SEQUENCE</scope>
    <source>
        <strain evidence="2">CGMCC 1.10749</strain>
    </source>
</reference>
<feature type="compositionally biased region" description="Low complexity" evidence="1">
    <location>
        <begin position="242"/>
        <end position="258"/>
    </location>
</feature>
<proteinExistence type="predicted"/>
<dbReference type="GO" id="GO:0016641">
    <property type="term" value="F:oxidoreductase activity, acting on the CH-NH2 group of donors, oxygen as acceptor"/>
    <property type="evidence" value="ECO:0007669"/>
    <property type="project" value="InterPro"/>
</dbReference>